<dbReference type="InterPro" id="IPR048046">
    <property type="entry name" value="Transpos_IS607"/>
</dbReference>
<dbReference type="Proteomes" id="UP000593846">
    <property type="component" value="Chromosome"/>
</dbReference>
<evidence type="ECO:0000256" key="2">
    <source>
        <dbReference type="ARBA" id="ARBA00023125"/>
    </source>
</evidence>
<dbReference type="RefSeq" id="WP_200990209.1">
    <property type="nucleotide sequence ID" value="NZ_CP063311.1"/>
</dbReference>
<dbReference type="SMART" id="SM00857">
    <property type="entry name" value="Resolvase"/>
    <property type="match status" value="1"/>
</dbReference>
<evidence type="ECO:0000313" key="6">
    <source>
        <dbReference type="EMBL" id="QOV24713.1"/>
    </source>
</evidence>
<evidence type="ECO:0000256" key="4">
    <source>
        <dbReference type="PROSITE-ProRule" id="PRU10137"/>
    </source>
</evidence>
<dbReference type="PROSITE" id="PS00397">
    <property type="entry name" value="RECOMBINASES_1"/>
    <property type="match status" value="1"/>
</dbReference>
<dbReference type="GO" id="GO:0003677">
    <property type="term" value="F:DNA binding"/>
    <property type="evidence" value="ECO:0007669"/>
    <property type="project" value="UniProtKB-KW"/>
</dbReference>
<dbReference type="GO" id="GO:0015074">
    <property type="term" value="P:DNA integration"/>
    <property type="evidence" value="ECO:0007669"/>
    <property type="project" value="UniProtKB-KW"/>
</dbReference>
<accession>A0A7S6RGY6</accession>
<dbReference type="PANTHER" id="PTHR36172:SF1">
    <property type="entry name" value="RESOLVASE-RELATED"/>
    <property type="match status" value="1"/>
</dbReference>
<dbReference type="Gene3D" id="3.40.50.1390">
    <property type="entry name" value="Resolvase, N-terminal catalytic domain"/>
    <property type="match status" value="1"/>
</dbReference>
<dbReference type="InterPro" id="IPR051491">
    <property type="entry name" value="Recombinase/Transposase-rel"/>
</dbReference>
<dbReference type="Gene3D" id="1.10.1660.10">
    <property type="match status" value="1"/>
</dbReference>
<dbReference type="InterPro" id="IPR006118">
    <property type="entry name" value="Recombinase_CS"/>
</dbReference>
<dbReference type="InterPro" id="IPR009061">
    <property type="entry name" value="DNA-bd_dom_put_sf"/>
</dbReference>
<dbReference type="NCBIfam" id="NF033518">
    <property type="entry name" value="transpos_IS607"/>
    <property type="match status" value="1"/>
</dbReference>
<dbReference type="EMBL" id="CP063311">
    <property type="protein sequence ID" value="QOV24713.1"/>
    <property type="molecule type" value="Genomic_DNA"/>
</dbReference>
<evidence type="ECO:0000256" key="1">
    <source>
        <dbReference type="ARBA" id="ARBA00022908"/>
    </source>
</evidence>
<sequence>MFKPHEFAKKIGVSVKTLQRWDVEGKLPAKRTLSGHRFYTEDDLLITQGLKPVESKRKVVVYCRVSSSSQKPELRNQISAMETFCLNRGLAVDDWVSEIGGGLNFKRKKFLSIILSMLKGEISTIVVAHKDRMCRFAFDLIMELASSVGCQIIVANQESLSPQQELVEDLMAIIHCFSSRLYGLRNYSKEIKDSLKNAINKPLQDMSDLDSKEIQC</sequence>
<dbReference type="CDD" id="cd04762">
    <property type="entry name" value="HTH_MerR-trunc"/>
    <property type="match status" value="1"/>
</dbReference>
<name>A0A7S6RGY6_9CYAN</name>
<dbReference type="InterPro" id="IPR006119">
    <property type="entry name" value="Resolv_N"/>
</dbReference>
<dbReference type="AlphaFoldDB" id="A0A7S6RGY6"/>
<dbReference type="InterPro" id="IPR041718">
    <property type="entry name" value="IS607_transposase-like"/>
</dbReference>
<dbReference type="GO" id="GO:0000150">
    <property type="term" value="F:DNA strand exchange activity"/>
    <property type="evidence" value="ECO:0007669"/>
    <property type="project" value="InterPro"/>
</dbReference>
<dbReference type="SUPFAM" id="SSF53041">
    <property type="entry name" value="Resolvase-like"/>
    <property type="match status" value="1"/>
</dbReference>
<feature type="domain" description="HTH merR-type" evidence="5">
    <location>
        <begin position="1"/>
        <end position="44"/>
    </location>
</feature>
<dbReference type="SUPFAM" id="SSF46955">
    <property type="entry name" value="Putative DNA-binding domain"/>
    <property type="match status" value="1"/>
</dbReference>
<keyword evidence="2" id="KW-0238">DNA-binding</keyword>
<dbReference type="Gene3D" id="1.10.287.2170">
    <property type="match status" value="1"/>
</dbReference>
<gene>
    <name evidence="6" type="ORF">IM676_13550</name>
</gene>
<evidence type="ECO:0000256" key="3">
    <source>
        <dbReference type="ARBA" id="ARBA00023172"/>
    </source>
</evidence>
<dbReference type="PANTHER" id="PTHR36172">
    <property type="match status" value="1"/>
</dbReference>
<dbReference type="KEGG" id="aee:IM676_13550"/>
<keyword evidence="7" id="KW-1185">Reference proteome</keyword>
<keyword evidence="1" id="KW-0229">DNA integration</keyword>
<dbReference type="Pfam" id="PF00376">
    <property type="entry name" value="MerR"/>
    <property type="match status" value="1"/>
</dbReference>
<dbReference type="GO" id="GO:0006355">
    <property type="term" value="P:regulation of DNA-templated transcription"/>
    <property type="evidence" value="ECO:0007669"/>
    <property type="project" value="InterPro"/>
</dbReference>
<dbReference type="CDD" id="cd03769">
    <property type="entry name" value="SR_IS607_transposase_like"/>
    <property type="match status" value="1"/>
</dbReference>
<protein>
    <submittedName>
        <fullName evidence="6">IS607 family transposase</fullName>
    </submittedName>
</protein>
<feature type="active site" description="O-(5'-phospho-DNA)-serine intermediate" evidence="4">
    <location>
        <position position="66"/>
    </location>
</feature>
<dbReference type="Pfam" id="PF00239">
    <property type="entry name" value="Resolvase"/>
    <property type="match status" value="1"/>
</dbReference>
<dbReference type="InterPro" id="IPR036162">
    <property type="entry name" value="Resolvase-like_N_sf"/>
</dbReference>
<proteinExistence type="predicted"/>
<dbReference type="PROSITE" id="PS50937">
    <property type="entry name" value="HTH_MERR_2"/>
    <property type="match status" value="1"/>
</dbReference>
<reference evidence="7" key="1">
    <citation type="submission" date="2020-10" db="EMBL/GenBank/DDBJ databases">
        <title>Genome-based taxonomic classification of the species Anabaenopsis elenkinii.</title>
        <authorList>
            <person name="Delbaje E."/>
            <person name="Andreote A.P.D."/>
            <person name="Pellegrinetti T.A."/>
            <person name="Cruz R.B."/>
            <person name="Branco L.H.Z."/>
            <person name="Fiore M.F."/>
        </authorList>
    </citation>
    <scope>NUCLEOTIDE SEQUENCE [LARGE SCALE GENOMIC DNA]</scope>
    <source>
        <strain evidence="7">CCIBt3563</strain>
    </source>
</reference>
<evidence type="ECO:0000259" key="5">
    <source>
        <dbReference type="PROSITE" id="PS50937"/>
    </source>
</evidence>
<dbReference type="InterPro" id="IPR000551">
    <property type="entry name" value="MerR-type_HTH_dom"/>
</dbReference>
<organism evidence="6 7">
    <name type="scientific">Anabaenopsis elenkinii CCIBt3563</name>
    <dbReference type="NCBI Taxonomy" id="2779889"/>
    <lineage>
        <taxon>Bacteria</taxon>
        <taxon>Bacillati</taxon>
        <taxon>Cyanobacteriota</taxon>
        <taxon>Cyanophyceae</taxon>
        <taxon>Nostocales</taxon>
        <taxon>Nodulariaceae</taxon>
        <taxon>Anabaenopsis</taxon>
    </lineage>
</organism>
<keyword evidence="3" id="KW-0233">DNA recombination</keyword>
<evidence type="ECO:0000313" key="7">
    <source>
        <dbReference type="Proteomes" id="UP000593846"/>
    </source>
</evidence>